<dbReference type="PROSITE" id="PS50050">
    <property type="entry name" value="TNFR_NGFR_2"/>
    <property type="match status" value="2"/>
</dbReference>
<evidence type="ECO:0000259" key="19">
    <source>
        <dbReference type="PROSITE" id="PS50050"/>
    </source>
</evidence>
<evidence type="ECO:0000256" key="5">
    <source>
        <dbReference type="ARBA" id="ARBA00022737"/>
    </source>
</evidence>
<reference evidence="20" key="1">
    <citation type="thesis" date="2020" institute="ProQuest LLC" country="789 East Eisenhower Parkway, Ann Arbor, MI, USA">
        <title>Comparative Genomics and Chromosome Evolution.</title>
        <authorList>
            <person name="Mudd A.B."/>
        </authorList>
    </citation>
    <scope>NUCLEOTIDE SEQUENCE</scope>
    <source>
        <strain evidence="20">237g6f4</strain>
        <tissue evidence="20">Blood</tissue>
    </source>
</reference>
<keyword evidence="8 17" id="KW-0472">Membrane</keyword>
<evidence type="ECO:0000256" key="13">
    <source>
        <dbReference type="ARBA" id="ARBA00032719"/>
    </source>
</evidence>
<comment type="caution">
    <text evidence="15">Lacks conserved residue(s) required for the propagation of feature annotation.</text>
</comment>
<keyword evidence="5" id="KW-0677">Repeat</keyword>
<dbReference type="GO" id="GO:0002768">
    <property type="term" value="P:immune response-regulating cell surface receptor signaling pathway"/>
    <property type="evidence" value="ECO:0007669"/>
    <property type="project" value="TreeGrafter"/>
</dbReference>
<dbReference type="InterPro" id="IPR052135">
    <property type="entry name" value="TNFRSF5"/>
</dbReference>
<dbReference type="GO" id="GO:0051240">
    <property type="term" value="P:positive regulation of multicellular organismal process"/>
    <property type="evidence" value="ECO:0007669"/>
    <property type="project" value="UniProtKB-ARBA"/>
</dbReference>
<keyword evidence="7 17" id="KW-1133">Transmembrane helix</keyword>
<feature type="domain" description="TNFR-Cys" evidence="19">
    <location>
        <begin position="99"/>
        <end position="138"/>
    </location>
</feature>
<feature type="repeat" description="TNFR-Cys" evidence="15">
    <location>
        <begin position="140"/>
        <end position="180"/>
    </location>
</feature>
<dbReference type="GO" id="GO:0006915">
    <property type="term" value="P:apoptotic process"/>
    <property type="evidence" value="ECO:0007669"/>
    <property type="project" value="InterPro"/>
</dbReference>
<dbReference type="GO" id="GO:0009897">
    <property type="term" value="C:external side of plasma membrane"/>
    <property type="evidence" value="ECO:0007669"/>
    <property type="project" value="TreeGrafter"/>
</dbReference>
<feature type="compositionally biased region" description="Basic and acidic residues" evidence="16">
    <location>
        <begin position="268"/>
        <end position="279"/>
    </location>
</feature>
<feature type="chain" id="PRO_5044023460" description="Tumor necrosis factor receptor superfamily member 5" evidence="18">
    <location>
        <begin position="21"/>
        <end position="279"/>
    </location>
</feature>
<evidence type="ECO:0000256" key="6">
    <source>
        <dbReference type="ARBA" id="ARBA00022859"/>
    </source>
</evidence>
<evidence type="ECO:0000256" key="10">
    <source>
        <dbReference type="ARBA" id="ARBA00023170"/>
    </source>
</evidence>
<protein>
    <recommendedName>
        <fullName evidence="2">Tumor necrosis factor receptor superfamily member 5</fullName>
    </recommendedName>
    <alternativeName>
        <fullName evidence="12">B-cell surface antigen CD40</fullName>
    </alternativeName>
    <alternativeName>
        <fullName evidence="13">CD40L receptor</fullName>
    </alternativeName>
</protein>
<evidence type="ECO:0000256" key="3">
    <source>
        <dbReference type="ARBA" id="ARBA00022692"/>
    </source>
</evidence>
<dbReference type="GO" id="GO:0010468">
    <property type="term" value="P:regulation of gene expression"/>
    <property type="evidence" value="ECO:0007669"/>
    <property type="project" value="UniProtKB-ARBA"/>
</dbReference>
<evidence type="ECO:0000256" key="1">
    <source>
        <dbReference type="ARBA" id="ARBA00004479"/>
    </source>
</evidence>
<feature type="repeat" description="TNFR-Cys" evidence="15">
    <location>
        <begin position="99"/>
        <end position="138"/>
    </location>
</feature>
<accession>A0AAV7B1L6</accession>
<keyword evidence="4 18" id="KW-0732">Signal</keyword>
<dbReference type="PANTHER" id="PTHR46875:SF1">
    <property type="entry name" value="TUMOR NECROSIS FACTOR RECEPTOR SUPERFAMILY MEMBER 5"/>
    <property type="match status" value="1"/>
</dbReference>
<dbReference type="GO" id="GO:0004888">
    <property type="term" value="F:transmembrane signaling receptor activity"/>
    <property type="evidence" value="ECO:0007669"/>
    <property type="project" value="InterPro"/>
</dbReference>
<dbReference type="GO" id="GO:0006952">
    <property type="term" value="P:defense response"/>
    <property type="evidence" value="ECO:0007669"/>
    <property type="project" value="UniProtKB-ARBA"/>
</dbReference>
<evidence type="ECO:0000256" key="18">
    <source>
        <dbReference type="SAM" id="SignalP"/>
    </source>
</evidence>
<dbReference type="GO" id="GO:0010557">
    <property type="term" value="P:positive regulation of macromolecule biosynthetic process"/>
    <property type="evidence" value="ECO:0007669"/>
    <property type="project" value="UniProtKB-ARBA"/>
</dbReference>
<evidence type="ECO:0000313" key="21">
    <source>
        <dbReference type="Proteomes" id="UP000824782"/>
    </source>
</evidence>
<keyword evidence="3 17" id="KW-0812">Transmembrane</keyword>
<dbReference type="EMBL" id="WNYA01000006">
    <property type="protein sequence ID" value="KAG8565565.1"/>
    <property type="molecule type" value="Genomic_DNA"/>
</dbReference>
<dbReference type="Pfam" id="PF00020">
    <property type="entry name" value="TNFR_c6"/>
    <property type="match status" value="2"/>
</dbReference>
<evidence type="ECO:0000313" key="20">
    <source>
        <dbReference type="EMBL" id="KAG8565565.1"/>
    </source>
</evidence>
<keyword evidence="6" id="KW-0391">Immunity</keyword>
<feature type="disulfide bond" evidence="15">
    <location>
        <begin position="141"/>
        <end position="156"/>
    </location>
</feature>
<sequence>MHLWMIALIVCSCYFQTSMPCDNHEYQKDGRCCSLCRPGHWLAKDCNELDGTECTPCAHGEYQDTYNRETSCRLHRECNERLGFETITEGTATANLDCRCQSGKHCSSEACETCVLNKVCGPGEGVIRRATNKSDTECSPCYEGTFSNAESTTEPCKNWSKCGDGETIIQPGTPTSDVICELSSSPEPSNTWVYIVVIMLVLVVIVAPTIIIIRKSYRKDKYKNRQNPPEGNNLQLIKLVKPIENNLPEEDLDDQDITMQGLPVAQEQGKDYHMSQEEV</sequence>
<evidence type="ECO:0000256" key="9">
    <source>
        <dbReference type="ARBA" id="ARBA00023157"/>
    </source>
</evidence>
<feature type="transmembrane region" description="Helical" evidence="17">
    <location>
        <begin position="192"/>
        <end position="213"/>
    </location>
</feature>
<dbReference type="AlphaFoldDB" id="A0AAV7B1L6"/>
<evidence type="ECO:0000256" key="4">
    <source>
        <dbReference type="ARBA" id="ARBA00022729"/>
    </source>
</evidence>
<dbReference type="SMART" id="SM00208">
    <property type="entry name" value="TNFR"/>
    <property type="match status" value="4"/>
</dbReference>
<evidence type="ECO:0000256" key="17">
    <source>
        <dbReference type="SAM" id="Phobius"/>
    </source>
</evidence>
<feature type="domain" description="TNFR-Cys" evidence="19">
    <location>
        <begin position="140"/>
        <end position="180"/>
    </location>
</feature>
<evidence type="ECO:0000256" key="16">
    <source>
        <dbReference type="SAM" id="MobiDB-lite"/>
    </source>
</evidence>
<evidence type="ECO:0000256" key="2">
    <source>
        <dbReference type="ARBA" id="ARBA00015766"/>
    </source>
</evidence>
<evidence type="ECO:0000256" key="7">
    <source>
        <dbReference type="ARBA" id="ARBA00022989"/>
    </source>
</evidence>
<dbReference type="GO" id="GO:0023035">
    <property type="term" value="P:CD40 signaling pathway"/>
    <property type="evidence" value="ECO:0007669"/>
    <property type="project" value="UniProtKB-ARBA"/>
</dbReference>
<dbReference type="InterPro" id="IPR001368">
    <property type="entry name" value="TNFR/NGFR_Cys_rich_reg"/>
</dbReference>
<feature type="signal peptide" evidence="18">
    <location>
        <begin position="1"/>
        <end position="20"/>
    </location>
</feature>
<dbReference type="InterPro" id="IPR008063">
    <property type="entry name" value="Fas_rcpt"/>
</dbReference>
<comment type="subcellular location">
    <subcellularLocation>
        <location evidence="1">Membrane</location>
        <topology evidence="1">Single-pass type I membrane protein</topology>
    </subcellularLocation>
</comment>
<evidence type="ECO:0000256" key="14">
    <source>
        <dbReference type="ARBA" id="ARBA00045871"/>
    </source>
</evidence>
<dbReference type="GO" id="GO:0006874">
    <property type="term" value="P:intracellular calcium ion homeostasis"/>
    <property type="evidence" value="ECO:0007669"/>
    <property type="project" value="UniProtKB-ARBA"/>
</dbReference>
<dbReference type="Proteomes" id="UP000824782">
    <property type="component" value="Unassembled WGS sequence"/>
</dbReference>
<evidence type="ECO:0000256" key="11">
    <source>
        <dbReference type="ARBA" id="ARBA00023180"/>
    </source>
</evidence>
<keyword evidence="21" id="KW-1185">Reference proteome</keyword>
<name>A0AAV7B1L6_ENGPU</name>
<proteinExistence type="predicted"/>
<feature type="disulfide bond" evidence="15">
    <location>
        <begin position="162"/>
        <end position="180"/>
    </location>
</feature>
<evidence type="ECO:0000256" key="15">
    <source>
        <dbReference type="PROSITE-ProRule" id="PRU00206"/>
    </source>
</evidence>
<dbReference type="GO" id="GO:0045935">
    <property type="term" value="P:positive regulation of nucleobase-containing compound metabolic process"/>
    <property type="evidence" value="ECO:0007669"/>
    <property type="project" value="UniProtKB-ARBA"/>
</dbReference>
<gene>
    <name evidence="20" type="ORF">GDO81_012904</name>
</gene>
<comment type="caution">
    <text evidence="20">The sequence shown here is derived from an EMBL/GenBank/DDBJ whole genome shotgun (WGS) entry which is preliminary data.</text>
</comment>
<dbReference type="FunFam" id="2.10.50.10:FF:000041">
    <property type="entry name" value="Tumor necrosis factor receptor superfamily member 5"/>
    <property type="match status" value="1"/>
</dbReference>
<feature type="disulfide bond" evidence="15">
    <location>
        <begin position="120"/>
        <end position="138"/>
    </location>
</feature>
<dbReference type="GO" id="GO:0035631">
    <property type="term" value="C:CD40 receptor complex"/>
    <property type="evidence" value="ECO:0007669"/>
    <property type="project" value="TreeGrafter"/>
</dbReference>
<keyword evidence="9 15" id="KW-1015">Disulfide bond</keyword>
<comment type="function">
    <text evidence="14">Receptor for TNFSF5/CD40LG. Transduces TRAF6- and MAP3K8-mediated signals that activate ERK in macrophages and B cells, leading to induction of immunoglobulin secretion.</text>
</comment>
<dbReference type="GO" id="GO:0006955">
    <property type="term" value="P:immune response"/>
    <property type="evidence" value="ECO:0007669"/>
    <property type="project" value="InterPro"/>
</dbReference>
<dbReference type="SUPFAM" id="SSF57586">
    <property type="entry name" value="TNF receptor-like"/>
    <property type="match status" value="2"/>
</dbReference>
<keyword evidence="10" id="KW-0675">Receptor</keyword>
<dbReference type="PANTHER" id="PTHR46875">
    <property type="entry name" value="TUMOR NECROSIS FACTOR RECEPTOR SUPERFAMILY MEMBER 5"/>
    <property type="match status" value="1"/>
</dbReference>
<dbReference type="PRINTS" id="PR01680">
    <property type="entry name" value="TNFACTORR6"/>
</dbReference>
<evidence type="ECO:0000256" key="8">
    <source>
        <dbReference type="ARBA" id="ARBA00023136"/>
    </source>
</evidence>
<feature type="region of interest" description="Disordered" evidence="16">
    <location>
        <begin position="249"/>
        <end position="279"/>
    </location>
</feature>
<keyword evidence="11" id="KW-0325">Glycoprotein</keyword>
<evidence type="ECO:0000256" key="12">
    <source>
        <dbReference type="ARBA" id="ARBA00031089"/>
    </source>
</evidence>
<organism evidence="20 21">
    <name type="scientific">Engystomops pustulosus</name>
    <name type="common">Tungara frog</name>
    <name type="synonym">Physalaemus pustulosus</name>
    <dbReference type="NCBI Taxonomy" id="76066"/>
    <lineage>
        <taxon>Eukaryota</taxon>
        <taxon>Metazoa</taxon>
        <taxon>Chordata</taxon>
        <taxon>Craniata</taxon>
        <taxon>Vertebrata</taxon>
        <taxon>Euteleostomi</taxon>
        <taxon>Amphibia</taxon>
        <taxon>Batrachia</taxon>
        <taxon>Anura</taxon>
        <taxon>Neobatrachia</taxon>
        <taxon>Hyloidea</taxon>
        <taxon>Leptodactylidae</taxon>
        <taxon>Leiuperinae</taxon>
        <taxon>Engystomops</taxon>
    </lineage>
</organism>
<dbReference type="GO" id="GO:0051094">
    <property type="term" value="P:positive regulation of developmental process"/>
    <property type="evidence" value="ECO:0007669"/>
    <property type="project" value="UniProtKB-ARBA"/>
</dbReference>
<dbReference type="Gene3D" id="2.10.50.10">
    <property type="entry name" value="Tumor Necrosis Factor Receptor, subunit A, domain 2"/>
    <property type="match status" value="4"/>
</dbReference>